<dbReference type="EMBL" id="JAUDFV010000064">
    <property type="protein sequence ID" value="KAL2735623.1"/>
    <property type="molecule type" value="Genomic_DNA"/>
</dbReference>
<sequence>MLLKQPHQIRTIICGQKGKYWFEIEYNKSYGANAGGLTKKKKKIVLLLYVKWKDKREVLTIPNVHVVEMVKIFNYNGTLSMNPNIIRNYNQGIDRSDQILSYYTALRKNIPPAEKKTASDKAISNCTKAKKRRETHYFCSICQEKPALYVEDYF</sequence>
<reference evidence="1 2" key="1">
    <citation type="journal article" date="2024" name="Ann. Entomol. Soc. Am.">
        <title>Genomic analyses of the southern and eastern yellowjacket wasps (Hymenoptera: Vespidae) reveal evolutionary signatures of social life.</title>
        <authorList>
            <person name="Catto M.A."/>
            <person name="Caine P.B."/>
            <person name="Orr S.E."/>
            <person name="Hunt B.G."/>
            <person name="Goodisman M.A.D."/>
        </authorList>
    </citation>
    <scope>NUCLEOTIDE SEQUENCE [LARGE SCALE GENOMIC DNA]</scope>
    <source>
        <strain evidence="1">233</strain>
        <tissue evidence="1">Head and thorax</tissue>
    </source>
</reference>
<organism evidence="1 2">
    <name type="scientific">Vespula squamosa</name>
    <name type="common">Southern yellow jacket</name>
    <name type="synonym">Wasp</name>
    <dbReference type="NCBI Taxonomy" id="30214"/>
    <lineage>
        <taxon>Eukaryota</taxon>
        <taxon>Metazoa</taxon>
        <taxon>Ecdysozoa</taxon>
        <taxon>Arthropoda</taxon>
        <taxon>Hexapoda</taxon>
        <taxon>Insecta</taxon>
        <taxon>Pterygota</taxon>
        <taxon>Neoptera</taxon>
        <taxon>Endopterygota</taxon>
        <taxon>Hymenoptera</taxon>
        <taxon>Apocrita</taxon>
        <taxon>Aculeata</taxon>
        <taxon>Vespoidea</taxon>
        <taxon>Vespidae</taxon>
        <taxon>Vespinae</taxon>
        <taxon>Vespula</taxon>
    </lineage>
</organism>
<name>A0ABD2BS68_VESSQ</name>
<protein>
    <submittedName>
        <fullName evidence="1">PiggyBac transposable element-derived protein 4</fullName>
    </submittedName>
</protein>
<dbReference type="AlphaFoldDB" id="A0ABD2BS68"/>
<evidence type="ECO:0000313" key="2">
    <source>
        <dbReference type="Proteomes" id="UP001607302"/>
    </source>
</evidence>
<dbReference type="Proteomes" id="UP001607302">
    <property type="component" value="Unassembled WGS sequence"/>
</dbReference>
<accession>A0ABD2BS68</accession>
<gene>
    <name evidence="1" type="ORF">V1478_003263</name>
</gene>
<comment type="caution">
    <text evidence="1">The sequence shown here is derived from an EMBL/GenBank/DDBJ whole genome shotgun (WGS) entry which is preliminary data.</text>
</comment>
<evidence type="ECO:0000313" key="1">
    <source>
        <dbReference type="EMBL" id="KAL2735623.1"/>
    </source>
</evidence>
<keyword evidence="2" id="KW-1185">Reference proteome</keyword>
<proteinExistence type="predicted"/>